<dbReference type="EMBL" id="UGUA01000002">
    <property type="protein sequence ID" value="SUC36721.1"/>
    <property type="molecule type" value="Genomic_DNA"/>
</dbReference>
<feature type="chain" id="PRO_5016870700" description="Fimbrial adhesin MrpH C-terminal domain-containing protein" evidence="1">
    <location>
        <begin position="19"/>
        <end position="284"/>
    </location>
</feature>
<organism evidence="3 4">
    <name type="scientific">Providencia rustigianii</name>
    <dbReference type="NCBI Taxonomy" id="158850"/>
    <lineage>
        <taxon>Bacteria</taxon>
        <taxon>Pseudomonadati</taxon>
        <taxon>Pseudomonadota</taxon>
        <taxon>Gammaproteobacteria</taxon>
        <taxon>Enterobacterales</taxon>
        <taxon>Morganellaceae</taxon>
        <taxon>Providencia</taxon>
    </lineage>
</organism>
<dbReference type="GO" id="GO:0007155">
    <property type="term" value="P:cell adhesion"/>
    <property type="evidence" value="ECO:0007669"/>
    <property type="project" value="InterPro"/>
</dbReference>
<proteinExistence type="predicted"/>
<dbReference type="Proteomes" id="UP000255129">
    <property type="component" value="Unassembled WGS sequence"/>
</dbReference>
<dbReference type="GO" id="GO:0009289">
    <property type="term" value="C:pilus"/>
    <property type="evidence" value="ECO:0007669"/>
    <property type="project" value="InterPro"/>
</dbReference>
<dbReference type="Gene3D" id="2.60.40.1090">
    <property type="entry name" value="Fimbrial-type adhesion domain"/>
    <property type="match status" value="1"/>
</dbReference>
<evidence type="ECO:0000256" key="1">
    <source>
        <dbReference type="SAM" id="SignalP"/>
    </source>
</evidence>
<dbReference type="InterPro" id="IPR036937">
    <property type="entry name" value="Adhesion_dom_fimbrial_sf"/>
</dbReference>
<dbReference type="InterPro" id="IPR057010">
    <property type="entry name" value="MrpH_C"/>
</dbReference>
<evidence type="ECO:0000313" key="4">
    <source>
        <dbReference type="Proteomes" id="UP000255129"/>
    </source>
</evidence>
<dbReference type="OrthoDB" id="6460454at2"/>
<feature type="signal peptide" evidence="1">
    <location>
        <begin position="1"/>
        <end position="18"/>
    </location>
</feature>
<evidence type="ECO:0000259" key="2">
    <source>
        <dbReference type="Pfam" id="PF24223"/>
    </source>
</evidence>
<protein>
    <recommendedName>
        <fullName evidence="2">Fimbrial adhesin MrpH C-terminal domain-containing protein</fullName>
    </recommendedName>
</protein>
<sequence>MKKLIFICLLLISPFQVARAEFAAQGELLTDYGAWMDTRYILRGDLQHDNRPMAVQTTGSCPCDIELGSWGTYADGGYGAGNSHIVNFDTHSVRLRERSSWDEKPVTFSEVARALENDNVLNRQIPGRWQFYPRRPGVGYCFNLGILYRQKMQREQTADNPIILCSPLDPGTVNCNIEGPDYIDHGTLSNSSLNGHTVTENFTVSCTDTTDVKIAAVAGLDNDNFIFIADGLESEINVDGSPSTILTVESFVKKQFRVSSRLVKTKDLAPDEYSGIFLLSVEIP</sequence>
<gene>
    <name evidence="3" type="ORF">NCTC12026_03160</name>
</gene>
<accession>A0A379G759</accession>
<dbReference type="Pfam" id="PF24223">
    <property type="entry name" value="MrpH_C"/>
    <property type="match status" value="1"/>
</dbReference>
<feature type="domain" description="Fimbrial adhesin MrpH C-terminal" evidence="2">
    <location>
        <begin position="182"/>
        <end position="277"/>
    </location>
</feature>
<dbReference type="AlphaFoldDB" id="A0A379G759"/>
<name>A0A379G759_9GAMM</name>
<evidence type="ECO:0000313" key="3">
    <source>
        <dbReference type="EMBL" id="SUC36721.1"/>
    </source>
</evidence>
<keyword evidence="1" id="KW-0732">Signal</keyword>
<dbReference type="RefSeq" id="WP_006814158.1">
    <property type="nucleotide sequence ID" value="NZ_AP018946.1"/>
</dbReference>
<reference evidence="3 4" key="1">
    <citation type="submission" date="2018-06" db="EMBL/GenBank/DDBJ databases">
        <authorList>
            <consortium name="Pathogen Informatics"/>
            <person name="Doyle S."/>
        </authorList>
    </citation>
    <scope>NUCLEOTIDE SEQUENCE [LARGE SCALE GENOMIC DNA]</scope>
    <source>
        <strain evidence="3 4">NCTC12026</strain>
    </source>
</reference>